<dbReference type="Pfam" id="PF13194">
    <property type="entry name" value="DUF4010"/>
    <property type="match status" value="1"/>
</dbReference>
<feature type="transmembrane region" description="Helical" evidence="1">
    <location>
        <begin position="88"/>
        <end position="106"/>
    </location>
</feature>
<evidence type="ECO:0000256" key="1">
    <source>
        <dbReference type="SAM" id="Phobius"/>
    </source>
</evidence>
<feature type="transmembrane region" description="Helical" evidence="1">
    <location>
        <begin position="258"/>
        <end position="278"/>
    </location>
</feature>
<sequence length="437" mass="47578">MENKELLHLGANLAVACFIGLAIGLERSITKRGMERRLGIRDFILVAIMAFISSMLQVKSPLIWPVAFAGVLGFSLVITYFENMKSSPGLSSALSLPITFLMAGLGNLEVDLWFVATLLFVMLLILGMKEQFHTFSENMNRAELIDLAILIAITITITPLIPKDAALPVPLFSYIDGHWSTTFHKINVLIFWKVVIMVSLMSFGSHFITKYIKGRNALLLATFFGGLVSSLATIILLLRKDPSGERKELSPREVFLGFVAANTGSITKDMVVFFAVIGSATFEKYLFPMASTLVLFASITMYSFAHAESEEIKITDRPLPLSFVTKFSFVFACVMVFMAMVTHYLGSDATVIASFLSGIISSAAALAAVGNSLISNDISLQVGGWSVIAALLGSIFAKYIVIAKRVGWNHSYPFAIPVAALAGVGSLTLWTTLSTLH</sequence>
<protein>
    <recommendedName>
        <fullName evidence="6">DUF4010 domain-containing protein</fullName>
    </recommendedName>
</protein>
<evidence type="ECO:0008006" key="6">
    <source>
        <dbReference type="Google" id="ProtNLM"/>
    </source>
</evidence>
<dbReference type="PANTHER" id="PTHR39084">
    <property type="entry name" value="MEMBRANE PROTEIN-RELATED"/>
    <property type="match status" value="1"/>
</dbReference>
<feature type="domain" description="MgtC/SapB/SrpB/YhiD N-terminal" evidence="2">
    <location>
        <begin position="13"/>
        <end position="134"/>
    </location>
</feature>
<comment type="caution">
    <text evidence="4">The sequence shown here is derived from an EMBL/GenBank/DDBJ whole genome shotgun (WGS) entry which is preliminary data.</text>
</comment>
<feature type="transmembrane region" description="Helical" evidence="1">
    <location>
        <begin position="182"/>
        <end position="205"/>
    </location>
</feature>
<evidence type="ECO:0000313" key="5">
    <source>
        <dbReference type="Proteomes" id="UP001628193"/>
    </source>
</evidence>
<dbReference type="Pfam" id="PF02308">
    <property type="entry name" value="MgtC"/>
    <property type="match status" value="1"/>
</dbReference>
<feature type="transmembrane region" description="Helical" evidence="1">
    <location>
        <begin position="112"/>
        <end position="132"/>
    </location>
</feature>
<feature type="transmembrane region" description="Helical" evidence="1">
    <location>
        <begin position="382"/>
        <end position="402"/>
    </location>
</feature>
<feature type="transmembrane region" description="Helical" evidence="1">
    <location>
        <begin position="144"/>
        <end position="162"/>
    </location>
</feature>
<keyword evidence="1" id="KW-1133">Transmembrane helix</keyword>
<dbReference type="PANTHER" id="PTHR39084:SF1">
    <property type="entry name" value="DUF4010 DOMAIN-CONTAINING PROTEIN"/>
    <property type="match status" value="1"/>
</dbReference>
<feature type="transmembrane region" description="Helical" evidence="1">
    <location>
        <begin position="327"/>
        <end position="345"/>
    </location>
</feature>
<feature type="transmembrane region" description="Helical" evidence="1">
    <location>
        <begin position="414"/>
        <end position="433"/>
    </location>
</feature>
<feature type="transmembrane region" description="Helical" evidence="1">
    <location>
        <begin position="285"/>
        <end position="307"/>
    </location>
</feature>
<evidence type="ECO:0000313" key="4">
    <source>
        <dbReference type="EMBL" id="GAB0056972.1"/>
    </source>
</evidence>
<name>A0ABQ0C7W5_9PROT</name>
<dbReference type="PROSITE" id="PS51257">
    <property type="entry name" value="PROKAR_LIPOPROTEIN"/>
    <property type="match status" value="1"/>
</dbReference>
<gene>
    <name evidence="4" type="ORF">SIID45300_01290</name>
</gene>
<feature type="transmembrane region" description="Helical" evidence="1">
    <location>
        <begin position="217"/>
        <end position="238"/>
    </location>
</feature>
<dbReference type="InterPro" id="IPR025105">
    <property type="entry name" value="DUF4010"/>
</dbReference>
<organism evidence="4 5">
    <name type="scientific">Candidatus Magnetaquiglobus chichijimensis</name>
    <dbReference type="NCBI Taxonomy" id="3141448"/>
    <lineage>
        <taxon>Bacteria</taxon>
        <taxon>Pseudomonadati</taxon>
        <taxon>Pseudomonadota</taxon>
        <taxon>Magnetococcia</taxon>
        <taxon>Magnetococcales</taxon>
        <taxon>Candidatus Magnetaquicoccaceae</taxon>
        <taxon>Candidatus Magnetaquiglobus</taxon>
    </lineage>
</organism>
<keyword evidence="1" id="KW-0472">Membrane</keyword>
<dbReference type="Proteomes" id="UP001628193">
    <property type="component" value="Unassembled WGS sequence"/>
</dbReference>
<feature type="transmembrane region" description="Helical" evidence="1">
    <location>
        <begin position="352"/>
        <end position="370"/>
    </location>
</feature>
<feature type="transmembrane region" description="Helical" evidence="1">
    <location>
        <begin position="6"/>
        <end position="26"/>
    </location>
</feature>
<proteinExistence type="predicted"/>
<feature type="transmembrane region" description="Helical" evidence="1">
    <location>
        <begin position="38"/>
        <end position="56"/>
    </location>
</feature>
<dbReference type="InterPro" id="IPR049177">
    <property type="entry name" value="MgtC_SapB_SrpB_YhiD_N"/>
</dbReference>
<dbReference type="RefSeq" id="WP_420904684.1">
    <property type="nucleotide sequence ID" value="NZ_BAAFGK010000004.1"/>
</dbReference>
<evidence type="ECO:0000259" key="3">
    <source>
        <dbReference type="Pfam" id="PF13194"/>
    </source>
</evidence>
<dbReference type="EMBL" id="BAAFGK010000004">
    <property type="protein sequence ID" value="GAB0056972.1"/>
    <property type="molecule type" value="Genomic_DNA"/>
</dbReference>
<feature type="transmembrane region" description="Helical" evidence="1">
    <location>
        <begin position="62"/>
        <end position="81"/>
    </location>
</feature>
<reference evidence="4 5" key="1">
    <citation type="submission" date="2024-09" db="EMBL/GenBank/DDBJ databases">
        <title>Draft genome sequence of Candidatus Magnetaquicoccaceae bacterium FCR-1.</title>
        <authorList>
            <person name="Shimoshige H."/>
            <person name="Shimamura S."/>
            <person name="Taoka A."/>
            <person name="Kobayashi H."/>
            <person name="Maekawa T."/>
        </authorList>
    </citation>
    <scope>NUCLEOTIDE SEQUENCE [LARGE SCALE GENOMIC DNA]</scope>
    <source>
        <strain evidence="4 5">FCR-1</strain>
    </source>
</reference>
<accession>A0ABQ0C7W5</accession>
<feature type="domain" description="DUF4010" evidence="3">
    <location>
        <begin position="196"/>
        <end position="402"/>
    </location>
</feature>
<evidence type="ECO:0000259" key="2">
    <source>
        <dbReference type="Pfam" id="PF02308"/>
    </source>
</evidence>
<keyword evidence="5" id="KW-1185">Reference proteome</keyword>
<keyword evidence="1" id="KW-0812">Transmembrane</keyword>